<proteinExistence type="predicted"/>
<dbReference type="RefSeq" id="WP_139962534.1">
    <property type="nucleotide sequence ID" value="NZ_CP029754.1"/>
</dbReference>
<evidence type="ECO:0000313" key="2">
    <source>
        <dbReference type="Proteomes" id="UP000312326"/>
    </source>
</evidence>
<sequence length="66" mass="7454">MKRIIISKDEVLLSGILGGSGSVDDIGLTDTEHMLPLYSKKGGNHKRDVYLENPKFFQSSFHRGRY</sequence>
<accession>A0A5B8EFB4</accession>
<name>A0A5B8EFB4_LACAM</name>
<gene>
    <name evidence="1" type="ORF">DM298_09610</name>
</gene>
<dbReference type="EMBL" id="CP029754">
    <property type="protein sequence ID" value="QDD71079.1"/>
    <property type="molecule type" value="Genomic_DNA"/>
</dbReference>
<evidence type="ECO:0000313" key="1">
    <source>
        <dbReference type="EMBL" id="QDD71079.1"/>
    </source>
</evidence>
<dbReference type="Proteomes" id="UP000312326">
    <property type="component" value="Chromosome"/>
</dbReference>
<organism evidence="1 2">
    <name type="scientific">Lactobacillus amylovorus</name>
    <dbReference type="NCBI Taxonomy" id="1604"/>
    <lineage>
        <taxon>Bacteria</taxon>
        <taxon>Bacillati</taxon>
        <taxon>Bacillota</taxon>
        <taxon>Bacilli</taxon>
        <taxon>Lactobacillales</taxon>
        <taxon>Lactobacillaceae</taxon>
        <taxon>Lactobacillus</taxon>
    </lineage>
</organism>
<protein>
    <submittedName>
        <fullName evidence="1">Uncharacterized protein</fullName>
    </submittedName>
</protein>
<dbReference type="AlphaFoldDB" id="A0A5B8EFB4"/>
<reference evidence="1 2" key="1">
    <citation type="submission" date="2018-06" db="EMBL/GenBank/DDBJ databases">
        <title>Complete genome sequnece of Lactobacillus amylovorus PMRA3.</title>
        <authorList>
            <person name="Nam Y.-D."/>
            <person name="Chung W.-H."/>
            <person name="Park Y.S."/>
            <person name="Kang J."/>
        </authorList>
    </citation>
    <scope>NUCLEOTIDE SEQUENCE [LARGE SCALE GENOMIC DNA]</scope>
    <source>
        <strain evidence="1 2">PMRA3</strain>
    </source>
</reference>